<dbReference type="Gramene" id="OB09G17410.1">
    <property type="protein sequence ID" value="OB09G17410.1"/>
    <property type="gene ID" value="OB09G17410"/>
</dbReference>
<keyword evidence="2" id="KW-1185">Reference proteome</keyword>
<protein>
    <submittedName>
        <fullName evidence="1">Uncharacterized protein</fullName>
    </submittedName>
</protein>
<dbReference type="AlphaFoldDB" id="J3MXL2"/>
<reference evidence="1" key="2">
    <citation type="submission" date="2013-04" db="UniProtKB">
        <authorList>
            <consortium name="EnsemblPlants"/>
        </authorList>
    </citation>
    <scope>IDENTIFICATION</scope>
</reference>
<reference evidence="1" key="1">
    <citation type="journal article" date="2013" name="Nat. Commun.">
        <title>Whole-genome sequencing of Oryza brachyantha reveals mechanisms underlying Oryza genome evolution.</title>
        <authorList>
            <person name="Chen J."/>
            <person name="Huang Q."/>
            <person name="Gao D."/>
            <person name="Wang J."/>
            <person name="Lang Y."/>
            <person name="Liu T."/>
            <person name="Li B."/>
            <person name="Bai Z."/>
            <person name="Luis Goicoechea J."/>
            <person name="Liang C."/>
            <person name="Chen C."/>
            <person name="Zhang W."/>
            <person name="Sun S."/>
            <person name="Liao Y."/>
            <person name="Zhang X."/>
            <person name="Yang L."/>
            <person name="Song C."/>
            <person name="Wang M."/>
            <person name="Shi J."/>
            <person name="Liu G."/>
            <person name="Liu J."/>
            <person name="Zhou H."/>
            <person name="Zhou W."/>
            <person name="Yu Q."/>
            <person name="An N."/>
            <person name="Chen Y."/>
            <person name="Cai Q."/>
            <person name="Wang B."/>
            <person name="Liu B."/>
            <person name="Min J."/>
            <person name="Huang Y."/>
            <person name="Wu H."/>
            <person name="Li Z."/>
            <person name="Zhang Y."/>
            <person name="Yin Y."/>
            <person name="Song W."/>
            <person name="Jiang J."/>
            <person name="Jackson S.A."/>
            <person name="Wing R.A."/>
            <person name="Wang J."/>
            <person name="Chen M."/>
        </authorList>
    </citation>
    <scope>NUCLEOTIDE SEQUENCE [LARGE SCALE GENOMIC DNA]</scope>
    <source>
        <strain evidence="1">cv. IRGC 101232</strain>
    </source>
</reference>
<dbReference type="EnsemblPlants" id="OB09G17410.1">
    <property type="protein sequence ID" value="OB09G17410.1"/>
    <property type="gene ID" value="OB09G17410"/>
</dbReference>
<accession>J3MXL2</accession>
<dbReference type="Proteomes" id="UP000006038">
    <property type="component" value="Chromosome 9"/>
</dbReference>
<evidence type="ECO:0000313" key="2">
    <source>
        <dbReference type="Proteomes" id="UP000006038"/>
    </source>
</evidence>
<organism evidence="1">
    <name type="scientific">Oryza brachyantha</name>
    <name type="common">malo sina</name>
    <dbReference type="NCBI Taxonomy" id="4533"/>
    <lineage>
        <taxon>Eukaryota</taxon>
        <taxon>Viridiplantae</taxon>
        <taxon>Streptophyta</taxon>
        <taxon>Embryophyta</taxon>
        <taxon>Tracheophyta</taxon>
        <taxon>Spermatophyta</taxon>
        <taxon>Magnoliopsida</taxon>
        <taxon>Liliopsida</taxon>
        <taxon>Poales</taxon>
        <taxon>Poaceae</taxon>
        <taxon>BOP clade</taxon>
        <taxon>Oryzoideae</taxon>
        <taxon>Oryzeae</taxon>
        <taxon>Oryzinae</taxon>
        <taxon>Oryza</taxon>
    </lineage>
</organism>
<evidence type="ECO:0000313" key="1">
    <source>
        <dbReference type="EnsemblPlants" id="OB09G17410.1"/>
    </source>
</evidence>
<proteinExistence type="predicted"/>
<sequence>MGNFNCLGDSRFTILSTSDCSMKDHATALPRYLNFKVGLLDCDSLFFYYQSPFFIFS</sequence>
<name>J3MXL2_ORYBR</name>
<dbReference type="HOGENOM" id="CLU_2999697_0_0_1"/>